<dbReference type="GO" id="GO:0004869">
    <property type="term" value="F:cysteine-type endopeptidase inhibitor activity"/>
    <property type="evidence" value="ECO:0007669"/>
    <property type="project" value="InterPro"/>
</dbReference>
<dbReference type="InterPro" id="IPR000010">
    <property type="entry name" value="Cystatin_dom"/>
</dbReference>
<dbReference type="Proteomes" id="UP000504617">
    <property type="component" value="Unplaced"/>
</dbReference>
<keyword evidence="3" id="KW-0325">Glycoprotein</keyword>
<dbReference type="KEGG" id="tsr:106554001"/>
<dbReference type="CDD" id="cd00042">
    <property type="entry name" value="CY"/>
    <property type="match status" value="1"/>
</dbReference>
<reference evidence="6" key="1">
    <citation type="submission" date="2025-08" db="UniProtKB">
        <authorList>
            <consortium name="RefSeq"/>
        </authorList>
    </citation>
    <scope>IDENTIFICATION</scope>
</reference>
<dbReference type="GO" id="GO:0007204">
    <property type="term" value="P:positive regulation of cytosolic calcium ion concentration"/>
    <property type="evidence" value="ECO:0007669"/>
    <property type="project" value="TreeGrafter"/>
</dbReference>
<dbReference type="AlphaFoldDB" id="A0A6I9YVN0"/>
<keyword evidence="2" id="KW-1015">Disulfide bond</keyword>
<evidence type="ECO:0000313" key="5">
    <source>
        <dbReference type="Proteomes" id="UP000504617"/>
    </source>
</evidence>
<gene>
    <name evidence="6" type="primary">LOC106554001</name>
</gene>
<dbReference type="Gene3D" id="3.10.450.10">
    <property type="match status" value="2"/>
</dbReference>
<proteinExistence type="predicted"/>
<dbReference type="RefSeq" id="XP_013928074.1">
    <property type="nucleotide sequence ID" value="XM_014072599.1"/>
</dbReference>
<dbReference type="Pfam" id="PF00031">
    <property type="entry name" value="Cystatin"/>
    <property type="match status" value="1"/>
</dbReference>
<dbReference type="InterPro" id="IPR050735">
    <property type="entry name" value="Kininogen_Fetuin_HRG"/>
</dbReference>
<dbReference type="GO" id="GO:0072562">
    <property type="term" value="C:blood microparticle"/>
    <property type="evidence" value="ECO:0007669"/>
    <property type="project" value="TreeGrafter"/>
</dbReference>
<dbReference type="OrthoDB" id="9937817at2759"/>
<protein>
    <submittedName>
        <fullName evidence="6">Kininogen-1-like</fullName>
    </submittedName>
</protein>
<feature type="domain" description="Cystatin" evidence="4">
    <location>
        <begin position="109"/>
        <end position="168"/>
    </location>
</feature>
<feature type="non-terminal residue" evidence="6">
    <location>
        <position position="1"/>
    </location>
</feature>
<name>A0A6I9YVN0_9SAUR</name>
<evidence type="ECO:0000313" key="6">
    <source>
        <dbReference type="RefSeq" id="XP_013928074.1"/>
    </source>
</evidence>
<organism evidence="5 6">
    <name type="scientific">Thamnophis sirtalis</name>
    <dbReference type="NCBI Taxonomy" id="35019"/>
    <lineage>
        <taxon>Eukaryota</taxon>
        <taxon>Metazoa</taxon>
        <taxon>Chordata</taxon>
        <taxon>Craniata</taxon>
        <taxon>Vertebrata</taxon>
        <taxon>Euteleostomi</taxon>
        <taxon>Lepidosauria</taxon>
        <taxon>Squamata</taxon>
        <taxon>Bifurcata</taxon>
        <taxon>Unidentata</taxon>
        <taxon>Episquamata</taxon>
        <taxon>Toxicofera</taxon>
        <taxon>Serpentes</taxon>
        <taxon>Colubroidea</taxon>
        <taxon>Colubridae</taxon>
        <taxon>Natricinae</taxon>
        <taxon>Thamnophis</taxon>
    </lineage>
</organism>
<feature type="non-terminal residue" evidence="6">
    <location>
        <position position="168"/>
    </location>
</feature>
<sequence>QWDSFQQILEWRKWDCKKESHCYSNEHLVTTGPQKKLHIVYGVRETVCPVAAKRPWQKCELLRTSNAHSGNCVADIDISGSQQFTSISQICQFSQGQKMVAQSLALCPGCWRHINTHSNEVIRIVMHTIRQFNNQSQQPSLFGCPVIKDAQSQVVNGVNYRLAYSIKE</sequence>
<keyword evidence="1" id="KW-0732">Signal</keyword>
<dbReference type="PANTHER" id="PTHR13814:SF12">
    <property type="entry name" value="KININOGEN-1"/>
    <property type="match status" value="1"/>
</dbReference>
<keyword evidence="5" id="KW-1185">Reference proteome</keyword>
<evidence type="ECO:0000259" key="4">
    <source>
        <dbReference type="Pfam" id="PF00031"/>
    </source>
</evidence>
<dbReference type="GO" id="GO:0030195">
    <property type="term" value="P:negative regulation of blood coagulation"/>
    <property type="evidence" value="ECO:0007669"/>
    <property type="project" value="TreeGrafter"/>
</dbReference>
<accession>A0A6I9YVN0</accession>
<dbReference type="InterPro" id="IPR046350">
    <property type="entry name" value="Cystatin_sf"/>
</dbReference>
<dbReference type="GeneID" id="106554001"/>
<dbReference type="PANTHER" id="PTHR13814">
    <property type="entry name" value="FETUIN"/>
    <property type="match status" value="1"/>
</dbReference>
<evidence type="ECO:0000256" key="1">
    <source>
        <dbReference type="ARBA" id="ARBA00022729"/>
    </source>
</evidence>
<dbReference type="SUPFAM" id="SSF54403">
    <property type="entry name" value="Cystatin/monellin"/>
    <property type="match status" value="1"/>
</dbReference>
<evidence type="ECO:0000256" key="2">
    <source>
        <dbReference type="ARBA" id="ARBA00023157"/>
    </source>
</evidence>
<evidence type="ECO:0000256" key="3">
    <source>
        <dbReference type="ARBA" id="ARBA00023180"/>
    </source>
</evidence>